<evidence type="ECO:0000259" key="1">
    <source>
        <dbReference type="Pfam" id="PF15024"/>
    </source>
</evidence>
<dbReference type="Pfam" id="PF15024">
    <property type="entry name" value="Glyco_transf_18"/>
    <property type="match status" value="1"/>
</dbReference>
<reference evidence="2" key="1">
    <citation type="submission" date="2023-03" db="EMBL/GenBank/DDBJ databases">
        <title>Massive genome expansion in bonnet fungi (Mycena s.s.) driven by repeated elements and novel gene families across ecological guilds.</title>
        <authorList>
            <consortium name="Lawrence Berkeley National Laboratory"/>
            <person name="Harder C.B."/>
            <person name="Miyauchi S."/>
            <person name="Viragh M."/>
            <person name="Kuo A."/>
            <person name="Thoen E."/>
            <person name="Andreopoulos B."/>
            <person name="Lu D."/>
            <person name="Skrede I."/>
            <person name="Drula E."/>
            <person name="Henrissat B."/>
            <person name="Morin E."/>
            <person name="Kohler A."/>
            <person name="Barry K."/>
            <person name="LaButti K."/>
            <person name="Morin E."/>
            <person name="Salamov A."/>
            <person name="Lipzen A."/>
            <person name="Mereny Z."/>
            <person name="Hegedus B."/>
            <person name="Baldrian P."/>
            <person name="Stursova M."/>
            <person name="Weitz H."/>
            <person name="Taylor A."/>
            <person name="Grigoriev I.V."/>
            <person name="Nagy L.G."/>
            <person name="Martin F."/>
            <person name="Kauserud H."/>
        </authorList>
    </citation>
    <scope>NUCLEOTIDE SEQUENCE</scope>
    <source>
        <strain evidence="2">CBHHK188m</strain>
    </source>
</reference>
<dbReference type="AlphaFoldDB" id="A0AAD7J0B2"/>
<accession>A0AAD7J0B2</accession>
<protein>
    <recommendedName>
        <fullName evidence="1">Glycosyltransferase family 18 catalytic domain-containing protein</fullName>
    </recommendedName>
</protein>
<comment type="caution">
    <text evidence="2">The sequence shown here is derived from an EMBL/GenBank/DDBJ whole genome shotgun (WGS) entry which is preliminary data.</text>
</comment>
<feature type="domain" description="Glycosyltransferase family 18 catalytic" evidence="1">
    <location>
        <begin position="179"/>
        <end position="378"/>
    </location>
</feature>
<dbReference type="GO" id="GO:0030144">
    <property type="term" value="F:alpha-1,6-mannosylglycoprotein 6-beta-N-acetylglucosaminyltransferase activity"/>
    <property type="evidence" value="ECO:0007669"/>
    <property type="project" value="InterPro"/>
</dbReference>
<evidence type="ECO:0000313" key="2">
    <source>
        <dbReference type="EMBL" id="KAJ7754375.1"/>
    </source>
</evidence>
<organism evidence="2 3">
    <name type="scientific">Mycena maculata</name>
    <dbReference type="NCBI Taxonomy" id="230809"/>
    <lineage>
        <taxon>Eukaryota</taxon>
        <taxon>Fungi</taxon>
        <taxon>Dikarya</taxon>
        <taxon>Basidiomycota</taxon>
        <taxon>Agaricomycotina</taxon>
        <taxon>Agaricomycetes</taxon>
        <taxon>Agaricomycetidae</taxon>
        <taxon>Agaricales</taxon>
        <taxon>Marasmiineae</taxon>
        <taxon>Mycenaceae</taxon>
        <taxon>Mycena</taxon>
    </lineage>
</organism>
<sequence>MSPRTPAIVQSSDLSHLSLNRVLFPAGPALDDRSWIAENQRTISALFRCIEANSCTQNQTKVVLLVASPFRELLEGANGGEAIWANSTLIALRRLGYNYLYSNSMARASQLYHIFGALIPVVFVDVPDAYSCFQDENCILSRLRPHGIPAWKILSFHFWDSPDNPLGRRWTLSPEDYRGSEGNTYLGYSVEPQCSRQPFVPHSHRKEQAYVLAKEARYFAPDVDRAHDPDSFEAAAAAIDIRFLAGVRERVLPEYFPRNITNVGFMSAPQFYATLAESRVLVGVGVPFTSPTPWEALCLGVPFINPIHHWSADAPLDKTHWVSQHAALKHLDPPYVYNVFKGDKAGFVRAVVDAIAHPIQSFVAEDMRMRAVEVRLAAVFETDWRSEAARLLAEQQASGSGEAFWL</sequence>
<dbReference type="Proteomes" id="UP001215280">
    <property type="component" value="Unassembled WGS sequence"/>
</dbReference>
<keyword evidence="3" id="KW-1185">Reference proteome</keyword>
<dbReference type="InterPro" id="IPR026116">
    <property type="entry name" value="GT18_cat"/>
</dbReference>
<gene>
    <name evidence="2" type="ORF">DFH07DRAFT_502101</name>
</gene>
<name>A0AAD7J0B2_9AGAR</name>
<dbReference type="EMBL" id="JARJLG010000067">
    <property type="protein sequence ID" value="KAJ7754375.1"/>
    <property type="molecule type" value="Genomic_DNA"/>
</dbReference>
<proteinExistence type="predicted"/>
<evidence type="ECO:0000313" key="3">
    <source>
        <dbReference type="Proteomes" id="UP001215280"/>
    </source>
</evidence>